<dbReference type="GO" id="GO:0046872">
    <property type="term" value="F:metal ion binding"/>
    <property type="evidence" value="ECO:0007669"/>
    <property type="project" value="UniProtKB-KW"/>
</dbReference>
<organism evidence="6 7">
    <name type="scientific">Methylocystis heyeri</name>
    <dbReference type="NCBI Taxonomy" id="391905"/>
    <lineage>
        <taxon>Bacteria</taxon>
        <taxon>Pseudomonadati</taxon>
        <taxon>Pseudomonadota</taxon>
        <taxon>Alphaproteobacteria</taxon>
        <taxon>Hyphomicrobiales</taxon>
        <taxon>Methylocystaceae</taxon>
        <taxon>Methylocystis</taxon>
    </lineage>
</organism>
<dbReference type="PANTHER" id="PTHR31609:SF1">
    <property type="entry name" value="CARBOHYDRATE DEACETYLASE"/>
    <property type="match status" value="1"/>
</dbReference>
<dbReference type="Gene3D" id="3.20.20.370">
    <property type="entry name" value="Glycoside hydrolase/deacetylase"/>
    <property type="match status" value="1"/>
</dbReference>
<evidence type="ECO:0000256" key="1">
    <source>
        <dbReference type="ARBA" id="ARBA00001946"/>
    </source>
</evidence>
<keyword evidence="2" id="KW-0479">Metal-binding</keyword>
<evidence type="ECO:0000256" key="4">
    <source>
        <dbReference type="ARBA" id="ARBA00022842"/>
    </source>
</evidence>
<dbReference type="PANTHER" id="PTHR31609">
    <property type="entry name" value="YDJC DEACETYLASE FAMILY MEMBER"/>
    <property type="match status" value="1"/>
</dbReference>
<evidence type="ECO:0000256" key="2">
    <source>
        <dbReference type="ARBA" id="ARBA00022723"/>
    </source>
</evidence>
<dbReference type="GO" id="GO:0019213">
    <property type="term" value="F:deacetylase activity"/>
    <property type="evidence" value="ECO:0007669"/>
    <property type="project" value="TreeGrafter"/>
</dbReference>
<evidence type="ECO:0000256" key="5">
    <source>
        <dbReference type="ARBA" id="ARBA00023277"/>
    </source>
</evidence>
<keyword evidence="7" id="KW-1185">Reference proteome</keyword>
<dbReference type="AlphaFoldDB" id="A0A6B8KHP0"/>
<sequence>MRSGAPQGRPPCKRLATTADDFGLAMEVNEAVEAAHRRGFLTAASLMVGAAAAQDAIARARKLPELAVGLHVVAVEGKPALAPNLIPALVDATGNLRRDLVRFGVDIALGRETRRQLVAEITAQFELFERSGLALSHVDAHKHFLLHPIVADMILSVGSRFGMRVLRVPCEPRAILAKCEKLPFAPADFLFEVWALALKRKAMRAGLLVPDAVYGRRWSGAFDRRRMAALIRAMAPGWNEIYCHPATSSRFAGSAAGYEYEAELDALLAPDTAGALEESGFRLANRR</sequence>
<dbReference type="GO" id="GO:0016787">
    <property type="term" value="F:hydrolase activity"/>
    <property type="evidence" value="ECO:0007669"/>
    <property type="project" value="UniProtKB-KW"/>
</dbReference>
<comment type="cofactor">
    <cofactor evidence="1">
        <name>Mg(2+)</name>
        <dbReference type="ChEBI" id="CHEBI:18420"/>
    </cofactor>
</comment>
<accession>A0A6B8KHP0</accession>
<dbReference type="InterPro" id="IPR011330">
    <property type="entry name" value="Glyco_hydro/deAcase_b/a-brl"/>
</dbReference>
<gene>
    <name evidence="6" type="primary">hpnK</name>
    <name evidence="6" type="ORF">H2LOC_016570</name>
</gene>
<proteinExistence type="predicted"/>
<keyword evidence="3" id="KW-0378">Hydrolase</keyword>
<dbReference type="GO" id="GO:0005975">
    <property type="term" value="P:carbohydrate metabolic process"/>
    <property type="evidence" value="ECO:0007669"/>
    <property type="project" value="InterPro"/>
</dbReference>
<dbReference type="NCBIfam" id="TIGR03473">
    <property type="entry name" value="HpnK"/>
    <property type="match status" value="1"/>
</dbReference>
<dbReference type="Proteomes" id="UP000309061">
    <property type="component" value="Chromosome"/>
</dbReference>
<evidence type="ECO:0000313" key="6">
    <source>
        <dbReference type="EMBL" id="QGM47177.1"/>
    </source>
</evidence>
<evidence type="ECO:0000313" key="7">
    <source>
        <dbReference type="Proteomes" id="UP000309061"/>
    </source>
</evidence>
<dbReference type="OrthoDB" id="9774177at2"/>
<reference evidence="6 7" key="1">
    <citation type="submission" date="2019-11" db="EMBL/GenBank/DDBJ databases">
        <title>The genome sequence of Methylocystis heyeri.</title>
        <authorList>
            <person name="Oshkin I.Y."/>
            <person name="Miroshnikov K."/>
            <person name="Dedysh S.N."/>
        </authorList>
    </citation>
    <scope>NUCLEOTIDE SEQUENCE [LARGE SCALE GENOMIC DNA]</scope>
    <source>
        <strain evidence="6 7">H2</strain>
    </source>
</reference>
<dbReference type="InterPro" id="IPR006879">
    <property type="entry name" value="YdjC-like"/>
</dbReference>
<dbReference type="KEGG" id="mhey:H2LOC_016570"/>
<dbReference type="Pfam" id="PF04794">
    <property type="entry name" value="YdjC"/>
    <property type="match status" value="1"/>
</dbReference>
<keyword evidence="4" id="KW-0460">Magnesium</keyword>
<dbReference type="SUPFAM" id="SSF88713">
    <property type="entry name" value="Glycoside hydrolase/deacetylase"/>
    <property type="match status" value="1"/>
</dbReference>
<dbReference type="InterPro" id="IPR017836">
    <property type="entry name" value="Hopanoid_biosynth-assoc_HpnK"/>
</dbReference>
<dbReference type="RefSeq" id="WP_136497877.1">
    <property type="nucleotide sequence ID" value="NZ_CP046052.1"/>
</dbReference>
<name>A0A6B8KHP0_9HYPH</name>
<evidence type="ECO:0000256" key="3">
    <source>
        <dbReference type="ARBA" id="ARBA00022801"/>
    </source>
</evidence>
<keyword evidence="5" id="KW-0119">Carbohydrate metabolism</keyword>
<dbReference type="EMBL" id="CP046052">
    <property type="protein sequence ID" value="QGM47177.1"/>
    <property type="molecule type" value="Genomic_DNA"/>
</dbReference>
<protein>
    <submittedName>
        <fullName evidence="6">Hopanoid biosynthesis-associated protein HpnK</fullName>
    </submittedName>
</protein>